<dbReference type="VEuPathDB" id="FungiDB:SDRG_17147"/>
<proteinExistence type="predicted"/>
<dbReference type="AlphaFoldDB" id="T0PRZ6"/>
<dbReference type="Proteomes" id="UP000030762">
    <property type="component" value="Unassembled WGS sequence"/>
</dbReference>
<keyword evidence="5 6" id="KW-0472">Membrane</keyword>
<evidence type="ECO:0000256" key="1">
    <source>
        <dbReference type="ARBA" id="ARBA00004141"/>
    </source>
</evidence>
<dbReference type="InParanoid" id="T0PRZ6"/>
<feature type="transmembrane region" description="Helical" evidence="6">
    <location>
        <begin position="175"/>
        <end position="195"/>
    </location>
</feature>
<evidence type="ECO:0000256" key="6">
    <source>
        <dbReference type="SAM" id="Phobius"/>
    </source>
</evidence>
<dbReference type="GO" id="GO:0016020">
    <property type="term" value="C:membrane"/>
    <property type="evidence" value="ECO:0007669"/>
    <property type="project" value="UniProtKB-SubCell"/>
</dbReference>
<dbReference type="InterPro" id="IPR036259">
    <property type="entry name" value="MFS_trans_sf"/>
</dbReference>
<evidence type="ECO:0000256" key="3">
    <source>
        <dbReference type="ARBA" id="ARBA00022692"/>
    </source>
</evidence>
<keyword evidence="8" id="KW-1185">Reference proteome</keyword>
<name>T0PRZ6_SAPDV</name>
<feature type="transmembrane region" description="Helical" evidence="6">
    <location>
        <begin position="141"/>
        <end position="163"/>
    </location>
</feature>
<dbReference type="Gene3D" id="1.20.1250.20">
    <property type="entry name" value="MFS general substrate transporter like domains"/>
    <property type="match status" value="1"/>
</dbReference>
<feature type="transmembrane region" description="Helical" evidence="6">
    <location>
        <begin position="259"/>
        <end position="276"/>
    </location>
</feature>
<dbReference type="OrthoDB" id="28755at2759"/>
<dbReference type="GO" id="GO:0008506">
    <property type="term" value="F:sucrose:proton symporter activity"/>
    <property type="evidence" value="ECO:0007669"/>
    <property type="project" value="TreeGrafter"/>
</dbReference>
<keyword evidence="3 6" id="KW-0812">Transmembrane</keyword>
<keyword evidence="4 6" id="KW-1133">Transmembrane helix</keyword>
<sequence length="342" mass="36630">MATTTTKSDETTITVAPPGVAPPPATCSLPFMLLLAAPRMAIQMAWAAQWAAFGPQFANSYAPWAAQLIRILGPTTGLIVYPMVSVLSDSCRSTYGRRRPYILGGTVASIVVWLLMMVVSRAVQAAKDEKVAADKLSGVAIVLYLLMGVAVNTIQAPAALLIADFAGDHQVTAFSLAQAFSIIGSLLVSGYISLYGPASQSILAFLGMLMLVLVVTVLPVLLCVPETPYVPEVVISRRQELKRSCIAVYDGIRYLPRVLAVYCVCFILATLGYASYNSNKNQFFGTVFYNGNGTYADTCGASCSDAQKRFNKGTRFASGIVDTMHLLLGLLYLGVLPTLVRT</sequence>
<comment type="subcellular location">
    <subcellularLocation>
        <location evidence="1">Membrane</location>
        <topology evidence="1">Multi-pass membrane protein</topology>
    </subcellularLocation>
</comment>
<evidence type="ECO:0000256" key="2">
    <source>
        <dbReference type="ARBA" id="ARBA00022448"/>
    </source>
</evidence>
<accession>T0PRZ6</accession>
<gene>
    <name evidence="7" type="ORF">SDRG_17147</name>
</gene>
<evidence type="ECO:0000256" key="5">
    <source>
        <dbReference type="ARBA" id="ARBA00023136"/>
    </source>
</evidence>
<protein>
    <submittedName>
        <fullName evidence="7">Uncharacterized protein</fullName>
    </submittedName>
</protein>
<evidence type="ECO:0000313" key="8">
    <source>
        <dbReference type="Proteomes" id="UP000030762"/>
    </source>
</evidence>
<dbReference type="PANTHER" id="PTHR19432:SF26">
    <property type="entry name" value="MAJOR FACILITATOR SUPERFAMILY (MFS) PROFILE DOMAIN-CONTAINING PROTEIN"/>
    <property type="match status" value="1"/>
</dbReference>
<feature type="transmembrane region" description="Helical" evidence="6">
    <location>
        <begin position="101"/>
        <end position="120"/>
    </location>
</feature>
<feature type="transmembrane region" description="Helical" evidence="6">
    <location>
        <begin position="202"/>
        <end position="222"/>
    </location>
</feature>
<dbReference type="PANTHER" id="PTHR19432">
    <property type="entry name" value="SUGAR TRANSPORTER"/>
    <property type="match status" value="1"/>
</dbReference>
<evidence type="ECO:0000256" key="4">
    <source>
        <dbReference type="ARBA" id="ARBA00022989"/>
    </source>
</evidence>
<feature type="transmembrane region" description="Helical" evidence="6">
    <location>
        <begin position="316"/>
        <end position="335"/>
    </location>
</feature>
<reference evidence="7 8" key="1">
    <citation type="submission" date="2012-04" db="EMBL/GenBank/DDBJ databases">
        <title>The Genome Sequence of Saprolegnia declina VS20.</title>
        <authorList>
            <consortium name="The Broad Institute Genome Sequencing Platform"/>
            <person name="Russ C."/>
            <person name="Nusbaum C."/>
            <person name="Tyler B."/>
            <person name="van West P."/>
            <person name="Dieguez-Uribeondo J."/>
            <person name="de Bruijn I."/>
            <person name="Tripathy S."/>
            <person name="Jiang R."/>
            <person name="Young S.K."/>
            <person name="Zeng Q."/>
            <person name="Gargeya S."/>
            <person name="Fitzgerald M."/>
            <person name="Haas B."/>
            <person name="Abouelleil A."/>
            <person name="Alvarado L."/>
            <person name="Arachchi H.M."/>
            <person name="Berlin A."/>
            <person name="Chapman S.B."/>
            <person name="Goldberg J."/>
            <person name="Griggs A."/>
            <person name="Gujja S."/>
            <person name="Hansen M."/>
            <person name="Howarth C."/>
            <person name="Imamovic A."/>
            <person name="Larimer J."/>
            <person name="McCowen C."/>
            <person name="Montmayeur A."/>
            <person name="Murphy C."/>
            <person name="Neiman D."/>
            <person name="Pearson M."/>
            <person name="Priest M."/>
            <person name="Roberts A."/>
            <person name="Saif S."/>
            <person name="Shea T."/>
            <person name="Sisk P."/>
            <person name="Sykes S."/>
            <person name="Wortman J."/>
            <person name="Nusbaum C."/>
            <person name="Birren B."/>
        </authorList>
    </citation>
    <scope>NUCLEOTIDE SEQUENCE [LARGE SCALE GENOMIC DNA]</scope>
    <source>
        <strain evidence="7 8">VS20</strain>
    </source>
</reference>
<dbReference type="RefSeq" id="XP_008621604.1">
    <property type="nucleotide sequence ID" value="XM_008623382.1"/>
</dbReference>
<dbReference type="GeneID" id="19957874"/>
<keyword evidence="2" id="KW-0813">Transport</keyword>
<dbReference type="eggNOG" id="KOG0637">
    <property type="taxonomic scope" value="Eukaryota"/>
</dbReference>
<organism evidence="7 8">
    <name type="scientific">Saprolegnia diclina (strain VS20)</name>
    <dbReference type="NCBI Taxonomy" id="1156394"/>
    <lineage>
        <taxon>Eukaryota</taxon>
        <taxon>Sar</taxon>
        <taxon>Stramenopiles</taxon>
        <taxon>Oomycota</taxon>
        <taxon>Saprolegniomycetes</taxon>
        <taxon>Saprolegniales</taxon>
        <taxon>Saprolegniaceae</taxon>
        <taxon>Saprolegnia</taxon>
    </lineage>
</organism>
<evidence type="ECO:0000313" key="7">
    <source>
        <dbReference type="EMBL" id="EQC24971.1"/>
    </source>
</evidence>
<dbReference type="EMBL" id="JH767334">
    <property type="protein sequence ID" value="EQC24971.1"/>
    <property type="molecule type" value="Genomic_DNA"/>
</dbReference>
<dbReference type="Pfam" id="PF13347">
    <property type="entry name" value="MFS_2"/>
    <property type="match status" value="1"/>
</dbReference>
<dbReference type="SUPFAM" id="SSF103473">
    <property type="entry name" value="MFS general substrate transporter"/>
    <property type="match status" value="1"/>
</dbReference>
<feature type="transmembrane region" description="Helical" evidence="6">
    <location>
        <begin position="64"/>
        <end position="81"/>
    </location>
</feature>